<dbReference type="Proteomes" id="UP000218288">
    <property type="component" value="Chromosome"/>
</dbReference>
<reference evidence="5 6" key="1">
    <citation type="journal article" date="2016" name="Genome Announc.">
        <title>Complete Genome Sequence of Methylobacterium populi P-1M, Isolated from Pink-Pigmented Household Biofilm.</title>
        <authorList>
            <person name="Morohoshi T."/>
            <person name="Ikeda T."/>
        </authorList>
    </citation>
    <scope>NUCLEOTIDE SEQUENCE [LARGE SCALE GENOMIC DNA]</scope>
    <source>
        <strain evidence="5 6">P-1M</strain>
    </source>
</reference>
<sequence>MFVSELAIQAAFDLGWITLKGGIVRDAVRIGLGRDASASIVHLKRAGAMGEGDQPGHGPAVSRSTEPMWCFGRERPRSATGCASAMRQGETSPPTDRVGTICRSLRRAIVERALTPGDRLPEDALGERFSVSRTIARQALGQLAGEGLVELRRNRIAVVASPSWEEARDTFDVRISLERLVVQRLAGRLSAEQQAALADHIAGEERASGGPEAASIRLATEFHLLLAEMTGSPVLRRYVAELGYRCALILSLYSRPHSSDCAVSEHREIVAALVSGDAGRAVALMDHHLDAVAERARILNEPRREHDLIRLLAPYVEG</sequence>
<dbReference type="SUPFAM" id="SSF48008">
    <property type="entry name" value="GntR ligand-binding domain-like"/>
    <property type="match status" value="1"/>
</dbReference>
<feature type="domain" description="HTH gntR-type" evidence="4">
    <location>
        <begin position="95"/>
        <end position="162"/>
    </location>
</feature>
<dbReference type="PROSITE" id="PS50949">
    <property type="entry name" value="HTH_GNTR"/>
    <property type="match status" value="1"/>
</dbReference>
<name>A0A160PIZ4_9HYPH</name>
<evidence type="ECO:0000256" key="2">
    <source>
        <dbReference type="ARBA" id="ARBA00023125"/>
    </source>
</evidence>
<evidence type="ECO:0000256" key="1">
    <source>
        <dbReference type="ARBA" id="ARBA00023015"/>
    </source>
</evidence>
<dbReference type="InterPro" id="IPR000524">
    <property type="entry name" value="Tscrpt_reg_HTH_GntR"/>
</dbReference>
<dbReference type="InterPro" id="IPR036390">
    <property type="entry name" value="WH_DNA-bd_sf"/>
</dbReference>
<dbReference type="GO" id="GO:0003677">
    <property type="term" value="F:DNA binding"/>
    <property type="evidence" value="ECO:0007669"/>
    <property type="project" value="UniProtKB-KW"/>
</dbReference>
<protein>
    <submittedName>
        <fullName evidence="5">GntR family transcriptional regulator</fullName>
    </submittedName>
</protein>
<dbReference type="AlphaFoldDB" id="A0A160PIZ4"/>
<keyword evidence="2" id="KW-0238">DNA-binding</keyword>
<dbReference type="CDD" id="cd07377">
    <property type="entry name" value="WHTH_GntR"/>
    <property type="match status" value="1"/>
</dbReference>
<evidence type="ECO:0000313" key="5">
    <source>
        <dbReference type="EMBL" id="BAU93459.1"/>
    </source>
</evidence>
<keyword evidence="3" id="KW-0804">Transcription</keyword>
<dbReference type="PANTHER" id="PTHR43537">
    <property type="entry name" value="TRANSCRIPTIONAL REGULATOR, GNTR FAMILY"/>
    <property type="match status" value="1"/>
</dbReference>
<dbReference type="Gene3D" id="1.20.120.530">
    <property type="entry name" value="GntR ligand-binding domain-like"/>
    <property type="match status" value="1"/>
</dbReference>
<dbReference type="InterPro" id="IPR008920">
    <property type="entry name" value="TF_FadR/GntR_C"/>
</dbReference>
<dbReference type="InterPro" id="IPR011711">
    <property type="entry name" value="GntR_C"/>
</dbReference>
<dbReference type="Gene3D" id="1.10.10.10">
    <property type="entry name" value="Winged helix-like DNA-binding domain superfamily/Winged helix DNA-binding domain"/>
    <property type="match status" value="1"/>
</dbReference>
<dbReference type="Pfam" id="PF07729">
    <property type="entry name" value="FCD"/>
    <property type="match status" value="1"/>
</dbReference>
<organism evidence="5 6">
    <name type="scientific">Methylorubrum populi</name>
    <dbReference type="NCBI Taxonomy" id="223967"/>
    <lineage>
        <taxon>Bacteria</taxon>
        <taxon>Pseudomonadati</taxon>
        <taxon>Pseudomonadota</taxon>
        <taxon>Alphaproteobacteria</taxon>
        <taxon>Hyphomicrobiales</taxon>
        <taxon>Methylobacteriaceae</taxon>
        <taxon>Methylorubrum</taxon>
    </lineage>
</organism>
<dbReference type="SUPFAM" id="SSF46785">
    <property type="entry name" value="Winged helix' DNA-binding domain"/>
    <property type="match status" value="1"/>
</dbReference>
<dbReference type="EMBL" id="AP014809">
    <property type="protein sequence ID" value="BAU93459.1"/>
    <property type="molecule type" value="Genomic_DNA"/>
</dbReference>
<proteinExistence type="predicted"/>
<accession>A0A160PIZ4</accession>
<evidence type="ECO:0000259" key="4">
    <source>
        <dbReference type="PROSITE" id="PS50949"/>
    </source>
</evidence>
<dbReference type="PANTHER" id="PTHR43537:SF53">
    <property type="entry name" value="HTH-TYPE TRANSCRIPTIONAL REPRESSOR NANR"/>
    <property type="match status" value="1"/>
</dbReference>
<dbReference type="Pfam" id="PF00392">
    <property type="entry name" value="GntR"/>
    <property type="match status" value="1"/>
</dbReference>
<evidence type="ECO:0000313" key="6">
    <source>
        <dbReference type="Proteomes" id="UP000218288"/>
    </source>
</evidence>
<dbReference type="SMART" id="SM00895">
    <property type="entry name" value="FCD"/>
    <property type="match status" value="1"/>
</dbReference>
<evidence type="ECO:0000256" key="3">
    <source>
        <dbReference type="ARBA" id="ARBA00023163"/>
    </source>
</evidence>
<gene>
    <name evidence="5" type="ORF">MPPM_4854</name>
</gene>
<dbReference type="InterPro" id="IPR036388">
    <property type="entry name" value="WH-like_DNA-bd_sf"/>
</dbReference>
<keyword evidence="1" id="KW-0805">Transcription regulation</keyword>
<dbReference type="SMART" id="SM00345">
    <property type="entry name" value="HTH_GNTR"/>
    <property type="match status" value="1"/>
</dbReference>
<dbReference type="GO" id="GO:0003700">
    <property type="term" value="F:DNA-binding transcription factor activity"/>
    <property type="evidence" value="ECO:0007669"/>
    <property type="project" value="InterPro"/>
</dbReference>